<evidence type="ECO:0000313" key="2">
    <source>
        <dbReference type="EMBL" id="QRK03688.1"/>
    </source>
</evidence>
<sequence length="147" mass="16357">MAGFGGSSGFTLLVWCDRDSWRFEGMDSQQRHDTEKELLSDVITLLCGRWGMEGSIVEDSGDTFAFFVCPRFVISTATLTRALGTLAGTMKFHRGSATDNWKLLVEYRKCLLKYDVPDKVSEGSFGEGFEGSQSGHAWSQPAKRARK</sequence>
<protein>
    <submittedName>
        <fullName evidence="2">Nonstructural protein 3</fullName>
    </submittedName>
</protein>
<dbReference type="EMBL" id="MW306778">
    <property type="protein sequence ID" value="QRK03696.1"/>
    <property type="molecule type" value="Genomic_DNA"/>
</dbReference>
<keyword evidence="4" id="KW-1185">Reference proteome</keyword>
<evidence type="ECO:0000313" key="3">
    <source>
        <dbReference type="EMBL" id="QRK03696.1"/>
    </source>
</evidence>
<evidence type="ECO:0000256" key="1">
    <source>
        <dbReference type="SAM" id="MobiDB-lite"/>
    </source>
</evidence>
<feature type="region of interest" description="Disordered" evidence="1">
    <location>
        <begin position="125"/>
        <end position="147"/>
    </location>
</feature>
<dbReference type="KEGG" id="vg:80543845"/>
<name>A0A891F070_9VIRU</name>
<reference evidence="2 4" key="1">
    <citation type="journal article" date="2021" name="Viruses">
        <title>Investigating the Diversity and Host Range of Novel Parvoviruses from North American Ducks Using Epidemiology, Phylogenetics, Genome Structure, and Codon Usage Analysis.</title>
        <authorList>
            <person name="Canuti M."/>
            <person name="Verhoeven J.T.P."/>
            <person name="Munro H.J."/>
            <person name="Roul S."/>
            <person name="Ojkic D."/>
            <person name="Robertson G.J."/>
            <person name="Whitney H.G."/>
            <person name="Dufour S.C."/>
            <person name="Lang A.S."/>
        </authorList>
    </citation>
    <scope>NUCLEOTIDE SEQUENCE</scope>
    <source>
        <strain evidence="3 4">BE8a</strain>
        <strain evidence="2">DaCV2/B55</strain>
    </source>
</reference>
<dbReference type="EMBL" id="MW306776">
    <property type="protein sequence ID" value="QRK03688.1"/>
    <property type="molecule type" value="Genomic_DNA"/>
</dbReference>
<dbReference type="GeneID" id="80543845"/>
<dbReference type="RefSeq" id="YP_010804995.1">
    <property type="nucleotide sequence ID" value="NC_077099.1"/>
</dbReference>
<evidence type="ECO:0000313" key="4">
    <source>
        <dbReference type="Proteomes" id="UP001162091"/>
    </source>
</evidence>
<organism evidence="2">
    <name type="scientific">Duck-associated chapparvovirus 2</name>
    <dbReference type="NCBI Taxonomy" id="2810803"/>
    <lineage>
        <taxon>Viruses</taxon>
        <taxon>Monodnaviria</taxon>
        <taxon>Shotokuvirae</taxon>
        <taxon>Cossaviricota</taxon>
        <taxon>Quintoviricetes</taxon>
        <taxon>Piccovirales</taxon>
        <taxon>Parvoviridae</taxon>
        <taxon>Hamaparvovirinae</taxon>
        <taxon>Chaphamaparvovirus</taxon>
        <taxon>Chaphamaparvovirus anseriform6</taxon>
    </lineage>
</organism>
<gene>
    <name evidence="2" type="primary">NS3</name>
</gene>
<accession>A0A891F070</accession>
<proteinExistence type="predicted"/>
<dbReference type="Proteomes" id="UP001162091">
    <property type="component" value="Segment"/>
</dbReference>